<evidence type="ECO:0000313" key="2">
    <source>
        <dbReference type="Proteomes" id="UP001479436"/>
    </source>
</evidence>
<organism evidence="1 2">
    <name type="scientific">Basidiobolus ranarum</name>
    <dbReference type="NCBI Taxonomy" id="34480"/>
    <lineage>
        <taxon>Eukaryota</taxon>
        <taxon>Fungi</taxon>
        <taxon>Fungi incertae sedis</taxon>
        <taxon>Zoopagomycota</taxon>
        <taxon>Entomophthoromycotina</taxon>
        <taxon>Basidiobolomycetes</taxon>
        <taxon>Basidiobolales</taxon>
        <taxon>Basidiobolaceae</taxon>
        <taxon>Basidiobolus</taxon>
    </lineage>
</organism>
<accession>A0ABR2VY33</accession>
<comment type="caution">
    <text evidence="1">The sequence shown here is derived from an EMBL/GenBank/DDBJ whole genome shotgun (WGS) entry which is preliminary data.</text>
</comment>
<gene>
    <name evidence="1" type="ORF">K7432_008772</name>
</gene>
<dbReference type="Proteomes" id="UP001479436">
    <property type="component" value="Unassembled WGS sequence"/>
</dbReference>
<evidence type="ECO:0000313" key="1">
    <source>
        <dbReference type="EMBL" id="KAK9709817.1"/>
    </source>
</evidence>
<keyword evidence="2" id="KW-1185">Reference proteome</keyword>
<dbReference type="EMBL" id="JASJQH010007379">
    <property type="protein sequence ID" value="KAK9709817.1"/>
    <property type="molecule type" value="Genomic_DNA"/>
</dbReference>
<protein>
    <submittedName>
        <fullName evidence="1">Uncharacterized protein</fullName>
    </submittedName>
</protein>
<reference evidence="1 2" key="1">
    <citation type="submission" date="2023-04" db="EMBL/GenBank/DDBJ databases">
        <title>Genome of Basidiobolus ranarum AG-B5.</title>
        <authorList>
            <person name="Stajich J.E."/>
            <person name="Carter-House D."/>
            <person name="Gryganskyi A."/>
        </authorList>
    </citation>
    <scope>NUCLEOTIDE SEQUENCE [LARGE SCALE GENOMIC DNA]</scope>
    <source>
        <strain evidence="1 2">AG-B5</strain>
    </source>
</reference>
<proteinExistence type="predicted"/>
<sequence>MTPLVRQNTRNLWVPLGNNQSIQPHEVIPAVATAELALPNSKSRLSGRPCVDHLCKFAAYESLASVNDATVPETEYTSFPHNFETENPAAGSDTLHDLDSHTPIVGDFSSKKLQYISFPISLHERSLTEPLTSTALDTTGDLPIHSRFRSSSLPDLQSDHH</sequence>
<name>A0ABR2VY33_9FUNG</name>